<feature type="transmembrane region" description="Helical" evidence="7">
    <location>
        <begin position="96"/>
        <end position="118"/>
    </location>
</feature>
<feature type="transmembrane region" description="Helical" evidence="7">
    <location>
        <begin position="197"/>
        <end position="218"/>
    </location>
</feature>
<evidence type="ECO:0000256" key="3">
    <source>
        <dbReference type="ARBA" id="ARBA00022475"/>
    </source>
</evidence>
<evidence type="ECO:0000256" key="4">
    <source>
        <dbReference type="ARBA" id="ARBA00022692"/>
    </source>
</evidence>
<feature type="transmembrane region" description="Helical" evidence="7">
    <location>
        <begin position="62"/>
        <end position="84"/>
    </location>
</feature>
<dbReference type="Pfam" id="PF01554">
    <property type="entry name" value="MatE"/>
    <property type="match status" value="2"/>
</dbReference>
<dbReference type="GO" id="GO:0005886">
    <property type="term" value="C:plasma membrane"/>
    <property type="evidence" value="ECO:0007669"/>
    <property type="project" value="UniProtKB-SubCell"/>
</dbReference>
<feature type="transmembrane region" description="Helical" evidence="7">
    <location>
        <begin position="317"/>
        <end position="338"/>
    </location>
</feature>
<dbReference type="InterPro" id="IPR048279">
    <property type="entry name" value="MdtK-like"/>
</dbReference>
<dbReference type="PANTHER" id="PTHR43549">
    <property type="entry name" value="MULTIDRUG RESISTANCE PROTEIN YPNP-RELATED"/>
    <property type="match status" value="1"/>
</dbReference>
<dbReference type="InterPro" id="IPR052031">
    <property type="entry name" value="Membrane_Transporter-Flippase"/>
</dbReference>
<evidence type="ECO:0000313" key="8">
    <source>
        <dbReference type="EMBL" id="PWE82326.1"/>
    </source>
</evidence>
<feature type="transmembrane region" description="Helical" evidence="7">
    <location>
        <begin position="170"/>
        <end position="191"/>
    </location>
</feature>
<feature type="transmembrane region" description="Helical" evidence="7">
    <location>
        <begin position="20"/>
        <end position="42"/>
    </location>
</feature>
<dbReference type="PIRSF" id="PIRSF006603">
    <property type="entry name" value="DinF"/>
    <property type="match status" value="1"/>
</dbReference>
<protein>
    <submittedName>
        <fullName evidence="8">Sodium transporter</fullName>
    </submittedName>
</protein>
<evidence type="ECO:0000256" key="5">
    <source>
        <dbReference type="ARBA" id="ARBA00022989"/>
    </source>
</evidence>
<evidence type="ECO:0000256" key="7">
    <source>
        <dbReference type="SAM" id="Phobius"/>
    </source>
</evidence>
<proteinExistence type="predicted"/>
<keyword evidence="5 7" id="KW-1133">Transmembrane helix</keyword>
<dbReference type="PANTHER" id="PTHR43549:SF3">
    <property type="entry name" value="MULTIDRUG RESISTANCE PROTEIN YPNP-RELATED"/>
    <property type="match status" value="1"/>
</dbReference>
<feature type="transmembrane region" description="Helical" evidence="7">
    <location>
        <begin position="386"/>
        <end position="406"/>
    </location>
</feature>
<dbReference type="NCBIfam" id="TIGR00797">
    <property type="entry name" value="matE"/>
    <property type="match status" value="1"/>
</dbReference>
<reference evidence="8 9" key="1">
    <citation type="submission" date="2014-09" db="EMBL/GenBank/DDBJ databases">
        <title>Butyrate-producing bacteria isolated from human gut.</title>
        <authorList>
            <person name="Zhang Q."/>
            <person name="Zhao L."/>
        </authorList>
    </citation>
    <scope>NUCLEOTIDE SEQUENCE [LARGE SCALE GENOMIC DNA]</scope>
    <source>
        <strain evidence="8 9">R22</strain>
    </source>
</reference>
<sequence length="450" mass="47861">MSKSDSKSDFTHGSILGKLLPFMVPILGALVLQAAYGAVDLLVVGRFGTTSGLSAVSTGSQVLNLVTFVITQFAMGITVLIARYIGENKKQHIGPLIGGSTIIYAIISVVLFVIMIGFSRQIAVLMQAPQEAVDLTSVYVRICGGGIFFIVAYNLLAAIFRGLGDSKSPLIFVAVACVVNIVGDLVLVAGFKMDAAGAAIATVAAQAVSVGFAIVLLVKKQLVKITGDDFKVNEHCVRALKVGAPLALQECLTQISFLALCAFVNRLGLTASSGYGVACKIVNFAMLVPSSLMQSMASFVSQNVGAGKEKRAKKAMFTGMGVGLVVGCVVFSFVMFKGDLLTGIFTTDTAVIQKGYDYLRGFALESIVTAFLFSMIGYFNGHDKTVWVMIQGLVQTLLVRLPLAYYMSIQLDASLTKIGLAAPVATIFGIVLNVIFYLWMNRKNVSVDEE</sequence>
<dbReference type="EMBL" id="JRFS01000070">
    <property type="protein sequence ID" value="PWE82326.1"/>
    <property type="molecule type" value="Genomic_DNA"/>
</dbReference>
<dbReference type="AlphaFoldDB" id="A0A2U2ECU3"/>
<dbReference type="Proteomes" id="UP000245905">
    <property type="component" value="Unassembled WGS sequence"/>
</dbReference>
<comment type="subcellular location">
    <subcellularLocation>
        <location evidence="1">Cell membrane</location>
        <topology evidence="1">Multi-pass membrane protein</topology>
    </subcellularLocation>
</comment>
<evidence type="ECO:0000256" key="2">
    <source>
        <dbReference type="ARBA" id="ARBA00022448"/>
    </source>
</evidence>
<accession>A0A2U2ECU3</accession>
<gene>
    <name evidence="8" type="ORF">LD38_16545</name>
</gene>
<feature type="transmembrane region" description="Helical" evidence="7">
    <location>
        <begin position="138"/>
        <end position="158"/>
    </location>
</feature>
<keyword evidence="4 7" id="KW-0812">Transmembrane</keyword>
<keyword evidence="2" id="KW-0813">Transport</keyword>
<dbReference type="InterPro" id="IPR002528">
    <property type="entry name" value="MATE_fam"/>
</dbReference>
<keyword evidence="3" id="KW-1003">Cell membrane</keyword>
<keyword evidence="6 7" id="KW-0472">Membrane</keyword>
<organism evidence="8 9">
    <name type="scientific">Agathobacter rectalis</name>
    <dbReference type="NCBI Taxonomy" id="39491"/>
    <lineage>
        <taxon>Bacteria</taxon>
        <taxon>Bacillati</taxon>
        <taxon>Bacillota</taxon>
        <taxon>Clostridia</taxon>
        <taxon>Lachnospirales</taxon>
        <taxon>Lachnospiraceae</taxon>
        <taxon>Agathobacter</taxon>
    </lineage>
</organism>
<evidence type="ECO:0000313" key="9">
    <source>
        <dbReference type="Proteomes" id="UP000245905"/>
    </source>
</evidence>
<feature type="transmembrane region" description="Helical" evidence="7">
    <location>
        <begin position="418"/>
        <end position="439"/>
    </location>
</feature>
<evidence type="ECO:0000256" key="6">
    <source>
        <dbReference type="ARBA" id="ARBA00023136"/>
    </source>
</evidence>
<comment type="caution">
    <text evidence="8">The sequence shown here is derived from an EMBL/GenBank/DDBJ whole genome shotgun (WGS) entry which is preliminary data.</text>
</comment>
<name>A0A2U2ECU3_9FIRM</name>
<dbReference type="CDD" id="cd13138">
    <property type="entry name" value="MATE_yoeA_like"/>
    <property type="match status" value="1"/>
</dbReference>
<dbReference type="GO" id="GO:0042910">
    <property type="term" value="F:xenobiotic transmembrane transporter activity"/>
    <property type="evidence" value="ECO:0007669"/>
    <property type="project" value="InterPro"/>
</dbReference>
<dbReference type="GO" id="GO:0015297">
    <property type="term" value="F:antiporter activity"/>
    <property type="evidence" value="ECO:0007669"/>
    <property type="project" value="InterPro"/>
</dbReference>
<evidence type="ECO:0000256" key="1">
    <source>
        <dbReference type="ARBA" id="ARBA00004651"/>
    </source>
</evidence>
<feature type="transmembrane region" description="Helical" evidence="7">
    <location>
        <begin position="358"/>
        <end position="379"/>
    </location>
</feature>